<organism evidence="7 8">
    <name type="scientific">Metschnikowia pulcherrima</name>
    <dbReference type="NCBI Taxonomy" id="27326"/>
    <lineage>
        <taxon>Eukaryota</taxon>
        <taxon>Fungi</taxon>
        <taxon>Dikarya</taxon>
        <taxon>Ascomycota</taxon>
        <taxon>Saccharomycotina</taxon>
        <taxon>Pichiomycetes</taxon>
        <taxon>Metschnikowiaceae</taxon>
        <taxon>Metschnikowia</taxon>
    </lineage>
</organism>
<reference evidence="7" key="1">
    <citation type="submission" date="2020-10" db="EMBL/GenBank/DDBJ databases">
        <title>The Whole-Genome Sequence of Metschnikowia persimmonesis, a Novel Endophytic Yeast Species Isolated from Medicinal Plant Diospyros kaki Thumb.</title>
        <authorList>
            <person name="Rahmat E."/>
            <person name="Kang Y."/>
        </authorList>
    </citation>
    <scope>NUCLEOTIDE SEQUENCE</scope>
    <source>
        <strain evidence="7">KIOM G15050</strain>
    </source>
</reference>
<dbReference type="InterPro" id="IPR036322">
    <property type="entry name" value="WD40_repeat_dom_sf"/>
</dbReference>
<evidence type="ECO:0000313" key="7">
    <source>
        <dbReference type="EMBL" id="KAF8001381.1"/>
    </source>
</evidence>
<keyword evidence="3" id="KW-0227">DNA damage</keyword>
<dbReference type="EMBL" id="JACBPP010000005">
    <property type="protein sequence ID" value="KAF8001381.1"/>
    <property type="molecule type" value="Genomic_DNA"/>
</dbReference>
<comment type="caution">
    <text evidence="7">The sequence shown here is derived from an EMBL/GenBank/DDBJ whole genome shotgun (WGS) entry which is preliminary data.</text>
</comment>
<dbReference type="PROSITE" id="PS50294">
    <property type="entry name" value="WD_REPEATS_REGION"/>
    <property type="match status" value="3"/>
</dbReference>
<evidence type="ECO:0000256" key="6">
    <source>
        <dbReference type="SAM" id="MobiDB-lite"/>
    </source>
</evidence>
<sequence>MQSLLLERATGRLRPRDFTVTVTESLYGTLRQANPNIFPDNCHHNVAVNSLAIERVEHRYMLSGCADSSIKLWELQGDIEPEEDEYEEDALGTITSLEDDHKSDKNGMNDHKNDQRGRLNPLATIPRRAAHRFGVSAVKWWPRDTGMFISASFDHTVKIWDTNAVEAVHTFDLASRVYAIDISAHQQNAFASQAMIAVASDQPFIRLLDLRSASSAHTLPGHKGKTISVGWHPQNAYMLASGGHDGEAKVWDVRQSKSCLARLDMTKTNVRSAKEDLMNLGLSSVKAHLGPVNALVWDELGHMLYTAGNDDKIRVWDMISSLAPPINKLVNFGPLTRNKYLQTLPLVLSPKEETEVQHLLFASDNGDVLVFRAIDGKLVLRLQRSGSRGTTRTASIAYGSPFSATYYCGTMDGEIVSWRGERPPPEFVLVGEDTLGYKGGVDATKNGVSSAMKTDLFNDPFFKYDLGDSK</sequence>
<dbReference type="SMART" id="SM00320">
    <property type="entry name" value="WD40"/>
    <property type="match status" value="4"/>
</dbReference>
<dbReference type="GO" id="GO:0006283">
    <property type="term" value="P:transcription-coupled nucleotide-excision repair"/>
    <property type="evidence" value="ECO:0007669"/>
    <property type="project" value="InterPro"/>
</dbReference>
<feature type="repeat" description="WD" evidence="5">
    <location>
        <begin position="128"/>
        <end position="170"/>
    </location>
</feature>
<name>A0A8H7GRJ1_9ASCO</name>
<protein>
    <recommendedName>
        <fullName evidence="9">DNA excision repair protein ERCC-8</fullName>
    </recommendedName>
</protein>
<dbReference type="PANTHER" id="PTHR46202:SF1">
    <property type="entry name" value="DNA EXCISION REPAIR PROTEIN ERCC-8"/>
    <property type="match status" value="1"/>
</dbReference>
<dbReference type="GO" id="GO:0000209">
    <property type="term" value="P:protein polyubiquitination"/>
    <property type="evidence" value="ECO:0007669"/>
    <property type="project" value="TreeGrafter"/>
</dbReference>
<dbReference type="PROSITE" id="PS00678">
    <property type="entry name" value="WD_REPEATS_1"/>
    <property type="match status" value="3"/>
</dbReference>
<evidence type="ECO:0000256" key="1">
    <source>
        <dbReference type="ARBA" id="ARBA00022574"/>
    </source>
</evidence>
<evidence type="ECO:0000256" key="3">
    <source>
        <dbReference type="ARBA" id="ARBA00022763"/>
    </source>
</evidence>
<proteinExistence type="predicted"/>
<evidence type="ECO:0000256" key="4">
    <source>
        <dbReference type="ARBA" id="ARBA00023204"/>
    </source>
</evidence>
<dbReference type="Proteomes" id="UP000649328">
    <property type="component" value="Unassembled WGS sequence"/>
</dbReference>
<dbReference type="InterPro" id="IPR015943">
    <property type="entry name" value="WD40/YVTN_repeat-like_dom_sf"/>
</dbReference>
<keyword evidence="2" id="KW-0677">Repeat</keyword>
<evidence type="ECO:0000313" key="8">
    <source>
        <dbReference type="Proteomes" id="UP000649328"/>
    </source>
</evidence>
<feature type="compositionally biased region" description="Basic and acidic residues" evidence="6">
    <location>
        <begin position="98"/>
        <end position="117"/>
    </location>
</feature>
<dbReference type="InterPro" id="IPR020472">
    <property type="entry name" value="WD40_PAC1"/>
</dbReference>
<dbReference type="SUPFAM" id="SSF50978">
    <property type="entry name" value="WD40 repeat-like"/>
    <property type="match status" value="1"/>
</dbReference>
<accession>A0A8H7GRJ1</accession>
<dbReference type="PANTHER" id="PTHR46202">
    <property type="entry name" value="DNA EXCISION REPAIR PROTEIN ERCC-8"/>
    <property type="match status" value="1"/>
</dbReference>
<feature type="repeat" description="WD" evidence="5">
    <location>
        <begin position="219"/>
        <end position="261"/>
    </location>
</feature>
<feature type="region of interest" description="Disordered" evidence="6">
    <location>
        <begin position="97"/>
        <end position="118"/>
    </location>
</feature>
<dbReference type="AlphaFoldDB" id="A0A8H7GRJ1"/>
<feature type="repeat" description="WD" evidence="5">
    <location>
        <begin position="41"/>
        <end position="76"/>
    </location>
</feature>
<dbReference type="OrthoDB" id="361494at2759"/>
<dbReference type="GO" id="GO:0043161">
    <property type="term" value="P:proteasome-mediated ubiquitin-dependent protein catabolic process"/>
    <property type="evidence" value="ECO:0007669"/>
    <property type="project" value="TreeGrafter"/>
</dbReference>
<keyword evidence="8" id="KW-1185">Reference proteome</keyword>
<keyword evidence="1 5" id="KW-0853">WD repeat</keyword>
<evidence type="ECO:0000256" key="5">
    <source>
        <dbReference type="PROSITE-ProRule" id="PRU00221"/>
    </source>
</evidence>
<dbReference type="PRINTS" id="PR00320">
    <property type="entry name" value="GPROTEINBRPT"/>
</dbReference>
<evidence type="ECO:0008006" key="9">
    <source>
        <dbReference type="Google" id="ProtNLM"/>
    </source>
</evidence>
<dbReference type="PROSITE" id="PS50082">
    <property type="entry name" value="WD_REPEATS_2"/>
    <property type="match status" value="4"/>
</dbReference>
<dbReference type="Pfam" id="PF00400">
    <property type="entry name" value="WD40"/>
    <property type="match status" value="4"/>
</dbReference>
<dbReference type="InterPro" id="IPR001680">
    <property type="entry name" value="WD40_rpt"/>
</dbReference>
<feature type="repeat" description="WD" evidence="5">
    <location>
        <begin position="285"/>
        <end position="318"/>
    </location>
</feature>
<dbReference type="InterPro" id="IPR042238">
    <property type="entry name" value="Rad28/ERCC8/Ckn1/ATCSA-1"/>
</dbReference>
<evidence type="ECO:0000256" key="2">
    <source>
        <dbReference type="ARBA" id="ARBA00022737"/>
    </source>
</evidence>
<dbReference type="Gene3D" id="2.130.10.10">
    <property type="entry name" value="YVTN repeat-like/Quinoprotein amine dehydrogenase"/>
    <property type="match status" value="1"/>
</dbReference>
<dbReference type="GO" id="GO:0031464">
    <property type="term" value="C:Cul4A-RING E3 ubiquitin ligase complex"/>
    <property type="evidence" value="ECO:0007669"/>
    <property type="project" value="TreeGrafter"/>
</dbReference>
<dbReference type="GO" id="GO:0000109">
    <property type="term" value="C:nucleotide-excision repair complex"/>
    <property type="evidence" value="ECO:0007669"/>
    <property type="project" value="TreeGrafter"/>
</dbReference>
<keyword evidence="4" id="KW-0234">DNA repair</keyword>
<dbReference type="InterPro" id="IPR019775">
    <property type="entry name" value="WD40_repeat_CS"/>
</dbReference>
<gene>
    <name evidence="7" type="ORF">HF325_003882</name>
</gene>